<dbReference type="InterPro" id="IPR036388">
    <property type="entry name" value="WH-like_DNA-bd_sf"/>
</dbReference>
<keyword evidence="6 14" id="KW-0547">Nucleotide-binding</keyword>
<evidence type="ECO:0000256" key="15">
    <source>
        <dbReference type="SAM" id="Coils"/>
    </source>
</evidence>
<dbReference type="GO" id="GO:0003677">
    <property type="term" value="F:DNA binding"/>
    <property type="evidence" value="ECO:0007669"/>
    <property type="project" value="UniProtKB-KW"/>
</dbReference>
<evidence type="ECO:0000256" key="13">
    <source>
        <dbReference type="ARBA" id="ARBA00025923"/>
    </source>
</evidence>
<evidence type="ECO:0000256" key="9">
    <source>
        <dbReference type="ARBA" id="ARBA00022989"/>
    </source>
</evidence>
<dbReference type="Pfam" id="PF01580">
    <property type="entry name" value="FtsK_SpoIIIE"/>
    <property type="match status" value="1"/>
</dbReference>
<keyword evidence="10" id="KW-0238">DNA-binding</keyword>
<dbReference type="Gene3D" id="3.40.50.300">
    <property type="entry name" value="P-loop containing nucleotide triphosphate hydrolases"/>
    <property type="match status" value="1"/>
</dbReference>
<dbReference type="InterPro" id="IPR050206">
    <property type="entry name" value="FtsK/SpoIIIE/SftA"/>
</dbReference>
<feature type="domain" description="FtsK" evidence="17">
    <location>
        <begin position="430"/>
        <end position="619"/>
    </location>
</feature>
<dbReference type="GO" id="GO:0005524">
    <property type="term" value="F:ATP binding"/>
    <property type="evidence" value="ECO:0007669"/>
    <property type="project" value="UniProtKB-UniRule"/>
</dbReference>
<dbReference type="Pfam" id="PF13491">
    <property type="entry name" value="FtsK_4TM"/>
    <property type="match status" value="1"/>
</dbReference>
<dbReference type="SMART" id="SM00843">
    <property type="entry name" value="Ftsk_gamma"/>
    <property type="match status" value="1"/>
</dbReference>
<feature type="transmembrane region" description="Helical" evidence="16">
    <location>
        <begin position="20"/>
        <end position="36"/>
    </location>
</feature>
<dbReference type="PATRIC" id="fig|1609969.3.peg.2245"/>
<keyword evidence="7" id="KW-0159">Chromosome partition</keyword>
<keyword evidence="9 16" id="KW-1133">Transmembrane helix</keyword>
<evidence type="ECO:0000256" key="8">
    <source>
        <dbReference type="ARBA" id="ARBA00022840"/>
    </source>
</evidence>
<keyword evidence="15" id="KW-0175">Coiled coil</keyword>
<evidence type="ECO:0000259" key="17">
    <source>
        <dbReference type="PROSITE" id="PS50901"/>
    </source>
</evidence>
<evidence type="ECO:0000256" key="1">
    <source>
        <dbReference type="ARBA" id="ARBA00004651"/>
    </source>
</evidence>
<evidence type="ECO:0000256" key="10">
    <source>
        <dbReference type="ARBA" id="ARBA00023125"/>
    </source>
</evidence>
<evidence type="ECO:0000256" key="2">
    <source>
        <dbReference type="ARBA" id="ARBA00006474"/>
    </source>
</evidence>
<dbReference type="GO" id="GO:0005886">
    <property type="term" value="C:plasma membrane"/>
    <property type="evidence" value="ECO:0007669"/>
    <property type="project" value="UniProtKB-SubCell"/>
</dbReference>
<dbReference type="Pfam" id="PF17854">
    <property type="entry name" value="FtsK_alpha"/>
    <property type="match status" value="1"/>
</dbReference>
<dbReference type="PROSITE" id="PS50901">
    <property type="entry name" value="FTSK"/>
    <property type="match status" value="1"/>
</dbReference>
<evidence type="ECO:0000256" key="3">
    <source>
        <dbReference type="ARBA" id="ARBA00022475"/>
    </source>
</evidence>
<dbReference type="GO" id="GO:0007059">
    <property type="term" value="P:chromosome segregation"/>
    <property type="evidence" value="ECO:0007669"/>
    <property type="project" value="UniProtKB-KW"/>
</dbReference>
<dbReference type="Pfam" id="PF09397">
    <property type="entry name" value="FtsK_gamma"/>
    <property type="match status" value="1"/>
</dbReference>
<dbReference type="PANTHER" id="PTHR22683">
    <property type="entry name" value="SPORULATION PROTEIN RELATED"/>
    <property type="match status" value="1"/>
</dbReference>
<evidence type="ECO:0000256" key="12">
    <source>
        <dbReference type="ARBA" id="ARBA00023306"/>
    </source>
</evidence>
<keyword evidence="19" id="KW-1185">Reference proteome</keyword>
<evidence type="ECO:0000256" key="6">
    <source>
        <dbReference type="ARBA" id="ARBA00022741"/>
    </source>
</evidence>
<dbReference type="SMART" id="SM00382">
    <property type="entry name" value="AAA"/>
    <property type="match status" value="1"/>
</dbReference>
<accession>A0A0F0CPT1</accession>
<feature type="coiled-coil region" evidence="15">
    <location>
        <begin position="198"/>
        <end position="225"/>
    </location>
</feature>
<dbReference type="CDD" id="cd01127">
    <property type="entry name" value="TrwB_TraG_TraD_VirD4"/>
    <property type="match status" value="1"/>
</dbReference>
<evidence type="ECO:0000256" key="11">
    <source>
        <dbReference type="ARBA" id="ARBA00023136"/>
    </source>
</evidence>
<reference evidence="18 19" key="1">
    <citation type="submission" date="2015-02" db="EMBL/GenBank/DDBJ databases">
        <title>Single-cell genomics of uncultivated deep-branching MTB reveals a conserved set of magnetosome genes.</title>
        <authorList>
            <person name="Kolinko S."/>
            <person name="Richter M."/>
            <person name="Glockner F.O."/>
            <person name="Brachmann A."/>
            <person name="Schuler D."/>
        </authorList>
    </citation>
    <scope>NUCLEOTIDE SEQUENCE [LARGE SCALE GENOMIC DNA]</scope>
    <source>
        <strain evidence="18">SKK-01</strain>
    </source>
</reference>
<comment type="similarity">
    <text evidence="2">Belongs to the FtsK/SpoIIIE/SftA family.</text>
</comment>
<evidence type="ECO:0000313" key="18">
    <source>
        <dbReference type="EMBL" id="KJJ84029.1"/>
    </source>
</evidence>
<feature type="binding site" evidence="14">
    <location>
        <begin position="447"/>
        <end position="454"/>
    </location>
    <ligand>
        <name>ATP</name>
        <dbReference type="ChEBI" id="CHEBI:30616"/>
    </ligand>
</feature>
<feature type="transmembrane region" description="Helical" evidence="16">
    <location>
        <begin position="56"/>
        <end position="87"/>
    </location>
</feature>
<dbReference type="EMBL" id="JYNY01000417">
    <property type="protein sequence ID" value="KJJ84029.1"/>
    <property type="molecule type" value="Genomic_DNA"/>
</dbReference>
<dbReference type="InterPro" id="IPR018541">
    <property type="entry name" value="Ftsk_gamma"/>
</dbReference>
<keyword evidence="12" id="KW-0131">Cell cycle</keyword>
<keyword evidence="11 16" id="KW-0472">Membrane</keyword>
<dbReference type="Gene3D" id="3.30.980.40">
    <property type="match status" value="1"/>
</dbReference>
<sequence>MKMKFKYHFTDVRKNEIRGVILCAVGIFIFLSLLTFDSRDIGLFTNMPNVDMSNMAGILGAYLSAFLIFFTGKASYVIPFLLIVWGIAKLAQLSSNKRFFLKIFGAAFLLISVSATLSMFDYPIRAFSFSAGGLLGTIVAEFLIGYLGTAGSYIFIITTIMLSLLIATEFLLLPVIIKGVKLAYKGGIYLKDFLFHAAKKIYSKRDKAKEVIKEAKNEVAKKLMTIKEDVERRSGKVLENNKKNENVKTTEDKAEPKIVQIKTTVENKGKIQKIKSVSVDTNNLEQDKTKQEEYKLPGFDLLNAPPKAREKEREDAVKSKAALLEKTLLEFGVTSKVVRISIGPVITLYELEPPIGTKLAKITSLADNISLSLKSANIRIVAPMPGKGTIGIEVPNDNRELVILRDIMDSDVYHENTSPLKLALGKDISGIPLVMDLAAMPHLLIAGATGAGKTVCINCIITSLLMNSSPKDLKFIMVDPKRVELLMFAGIPHLMIPIITNAKKVAGALAWLISEMERRYDLFSEKGVRNIAGYKERQEKDWENVPYVVVIIDELADLMMVAQEDIEGSIMRLAQLSRAAGIHMILATQRPSVNVITGVIKANFPARISFRVASKVDSRTILDANGAEKLLGKGDMLIMETGKTNIVRGQCSLVQDIEIKKVVQFIKTQGEPEYMPELMEKQRTSDMNFQEEEKDAVYEEAVRLVIGLKQASVSMLQRRLKLGYARAARLIDIMEQEGIVGAHNGAKPREIYVTNVEELNKVQITSEGANT</sequence>
<dbReference type="Gene3D" id="1.10.10.10">
    <property type="entry name" value="Winged helix-like DNA-binding domain superfamily/Winged helix DNA-binding domain"/>
    <property type="match status" value="1"/>
</dbReference>
<evidence type="ECO:0000256" key="7">
    <source>
        <dbReference type="ARBA" id="ARBA00022829"/>
    </source>
</evidence>
<evidence type="ECO:0000256" key="4">
    <source>
        <dbReference type="ARBA" id="ARBA00022618"/>
    </source>
</evidence>
<evidence type="ECO:0000256" key="16">
    <source>
        <dbReference type="SAM" id="Phobius"/>
    </source>
</evidence>
<evidence type="ECO:0000256" key="14">
    <source>
        <dbReference type="PROSITE-ProRule" id="PRU00289"/>
    </source>
</evidence>
<proteinExistence type="inferred from homology"/>
<dbReference type="AlphaFoldDB" id="A0A0F0CPT1"/>
<keyword evidence="3" id="KW-1003">Cell membrane</keyword>
<dbReference type="InterPro" id="IPR002543">
    <property type="entry name" value="FtsK_dom"/>
</dbReference>
<dbReference type="SUPFAM" id="SSF46785">
    <property type="entry name" value="Winged helix' DNA-binding domain"/>
    <property type="match status" value="1"/>
</dbReference>
<dbReference type="InterPro" id="IPR041027">
    <property type="entry name" value="FtsK_alpha"/>
</dbReference>
<organism evidence="18 19">
    <name type="scientific">Candidatus Omnitrophus magneticus</name>
    <dbReference type="NCBI Taxonomy" id="1609969"/>
    <lineage>
        <taxon>Bacteria</taxon>
        <taxon>Pseudomonadati</taxon>
        <taxon>Candidatus Omnitrophota</taxon>
        <taxon>Candidatus Omnitrophus</taxon>
    </lineage>
</organism>
<comment type="subunit">
    <text evidence="13">Homohexamer. Forms a ring that surrounds DNA.</text>
</comment>
<feature type="transmembrane region" description="Helical" evidence="16">
    <location>
        <begin position="99"/>
        <end position="120"/>
    </location>
</feature>
<gene>
    <name evidence="18" type="ORF">OMAG_002111</name>
</gene>
<comment type="caution">
    <text evidence="18">The sequence shown here is derived from an EMBL/GenBank/DDBJ whole genome shotgun (WGS) entry which is preliminary data.</text>
</comment>
<evidence type="ECO:0000256" key="5">
    <source>
        <dbReference type="ARBA" id="ARBA00022692"/>
    </source>
</evidence>
<evidence type="ECO:0000313" key="19">
    <source>
        <dbReference type="Proteomes" id="UP000033428"/>
    </source>
</evidence>
<comment type="subcellular location">
    <subcellularLocation>
        <location evidence="1">Cell membrane</location>
        <topology evidence="1">Multi-pass membrane protein</topology>
    </subcellularLocation>
</comment>
<dbReference type="InterPro" id="IPR036390">
    <property type="entry name" value="WH_DNA-bd_sf"/>
</dbReference>
<dbReference type="InterPro" id="IPR027417">
    <property type="entry name" value="P-loop_NTPase"/>
</dbReference>
<dbReference type="PANTHER" id="PTHR22683:SF41">
    <property type="entry name" value="DNA TRANSLOCASE FTSK"/>
    <property type="match status" value="1"/>
</dbReference>
<dbReference type="InterPro" id="IPR003593">
    <property type="entry name" value="AAA+_ATPase"/>
</dbReference>
<feature type="transmembrane region" description="Helical" evidence="16">
    <location>
        <begin position="126"/>
        <end position="147"/>
    </location>
</feature>
<dbReference type="SUPFAM" id="SSF52540">
    <property type="entry name" value="P-loop containing nucleoside triphosphate hydrolases"/>
    <property type="match status" value="1"/>
</dbReference>
<keyword evidence="4" id="KW-0132">Cell division</keyword>
<dbReference type="Proteomes" id="UP000033428">
    <property type="component" value="Unassembled WGS sequence"/>
</dbReference>
<dbReference type="GO" id="GO:0051301">
    <property type="term" value="P:cell division"/>
    <property type="evidence" value="ECO:0007669"/>
    <property type="project" value="UniProtKB-KW"/>
</dbReference>
<keyword evidence="8 14" id="KW-0067">ATP-binding</keyword>
<keyword evidence="5 16" id="KW-0812">Transmembrane</keyword>
<name>A0A0F0CPT1_9BACT</name>
<feature type="transmembrane region" description="Helical" evidence="16">
    <location>
        <begin position="154"/>
        <end position="177"/>
    </location>
</feature>
<dbReference type="InterPro" id="IPR025199">
    <property type="entry name" value="FtsK_4TM"/>
</dbReference>
<protein>
    <submittedName>
        <fullName evidence="18">Stage III sporulation protein E</fullName>
    </submittedName>
</protein>